<evidence type="ECO:0000313" key="1">
    <source>
        <dbReference type="EMBL" id="CAB4003810.1"/>
    </source>
</evidence>
<reference evidence="1" key="1">
    <citation type="submission" date="2020-04" db="EMBL/GenBank/DDBJ databases">
        <authorList>
            <person name="Alioto T."/>
            <person name="Alioto T."/>
            <person name="Gomez Garrido J."/>
        </authorList>
    </citation>
    <scope>NUCLEOTIDE SEQUENCE</scope>
    <source>
        <strain evidence="1">A484AB</strain>
    </source>
</reference>
<name>A0A7D9E7P4_PARCT</name>
<dbReference type="OrthoDB" id="2122982at2759"/>
<dbReference type="EMBL" id="CACRXK020004733">
    <property type="protein sequence ID" value="CAB4003810.1"/>
    <property type="molecule type" value="Genomic_DNA"/>
</dbReference>
<sequence>PSPISYNKAKEDLESFIAECPEHQSLSTWLDWWHKKRAFVFPAFISVCGGPKMNLAEVIHATWVKRDHRNMSLLDAAHADARDNNQLKSNTKLFTWEIHEVEQESSEILQRVSLTIEEIRHITANTPANIPEQLKAMDEANTPTQQRQSREDITTNLLENDPCNSSLQMWYLE</sequence>
<accession>A0A7D9E7P4</accession>
<gene>
    <name evidence="1" type="ORF">PACLA_8A072066</name>
</gene>
<evidence type="ECO:0000313" key="2">
    <source>
        <dbReference type="Proteomes" id="UP001152795"/>
    </source>
</evidence>
<comment type="caution">
    <text evidence="1">The sequence shown here is derived from an EMBL/GenBank/DDBJ whole genome shotgun (WGS) entry which is preliminary data.</text>
</comment>
<organism evidence="1 2">
    <name type="scientific">Paramuricea clavata</name>
    <name type="common">Red gorgonian</name>
    <name type="synonym">Violescent sea-whip</name>
    <dbReference type="NCBI Taxonomy" id="317549"/>
    <lineage>
        <taxon>Eukaryota</taxon>
        <taxon>Metazoa</taxon>
        <taxon>Cnidaria</taxon>
        <taxon>Anthozoa</taxon>
        <taxon>Octocorallia</taxon>
        <taxon>Malacalcyonacea</taxon>
        <taxon>Plexauridae</taxon>
        <taxon>Paramuricea</taxon>
    </lineage>
</organism>
<dbReference type="Proteomes" id="UP001152795">
    <property type="component" value="Unassembled WGS sequence"/>
</dbReference>
<proteinExistence type="predicted"/>
<feature type="non-terminal residue" evidence="1">
    <location>
        <position position="1"/>
    </location>
</feature>
<protein>
    <submittedName>
        <fullName evidence="1">Uncharacterized protein</fullName>
    </submittedName>
</protein>
<keyword evidence="2" id="KW-1185">Reference proteome</keyword>
<dbReference type="AlphaFoldDB" id="A0A7D9E7P4"/>